<dbReference type="Gene3D" id="3.80.10.10">
    <property type="entry name" value="Ribonuclease Inhibitor"/>
    <property type="match status" value="1"/>
</dbReference>
<keyword evidence="2" id="KW-1185">Reference proteome</keyword>
<dbReference type="Proteomes" id="UP001341840">
    <property type="component" value="Unassembled WGS sequence"/>
</dbReference>
<comment type="caution">
    <text evidence="1">The sequence shown here is derived from an EMBL/GenBank/DDBJ whole genome shotgun (WGS) entry which is preliminary data.</text>
</comment>
<reference evidence="1 2" key="1">
    <citation type="journal article" date="2023" name="Plants (Basel)">
        <title>Bridging the Gap: Combining Genomics and Transcriptomics Approaches to Understand Stylosanthes scabra, an Orphan Legume from the Brazilian Caatinga.</title>
        <authorList>
            <person name="Ferreira-Neto J.R.C."/>
            <person name="da Silva M.D."/>
            <person name="Binneck E."/>
            <person name="de Melo N.F."/>
            <person name="da Silva R.H."/>
            <person name="de Melo A.L.T.M."/>
            <person name="Pandolfi V."/>
            <person name="Bustamante F.O."/>
            <person name="Brasileiro-Vidal A.C."/>
            <person name="Benko-Iseppon A.M."/>
        </authorList>
    </citation>
    <scope>NUCLEOTIDE SEQUENCE [LARGE SCALE GENOMIC DNA]</scope>
    <source>
        <tissue evidence="1">Leaves</tissue>
    </source>
</reference>
<proteinExistence type="predicted"/>
<dbReference type="InterPro" id="IPR032675">
    <property type="entry name" value="LRR_dom_sf"/>
</dbReference>
<name>A0ABU6YVM0_9FABA</name>
<sequence length="242" mass="27452">MHLELVSCIHDDLDCIGAKEVTQVRFSSLKTLKMSYCHPNLVMKILPGCPVLEILDLEQMKGKISVFKIHAPLLKRLYFSNSTSLDELTELLEIHTPLVEYLNICVTSPPYKTISLCNLPNLIEAYIDCFASERYVGYVPQLLTLLSKVKSLLCLIHATPLDLPKFRYLRNLEIVHGRFNPTYIFGMLEIWPMLRVLTVHQIGVAKDPWTKPTSVPYCLASKLSKDIAEGVEKGAGDDWFES</sequence>
<organism evidence="1 2">
    <name type="scientific">Stylosanthes scabra</name>
    <dbReference type="NCBI Taxonomy" id="79078"/>
    <lineage>
        <taxon>Eukaryota</taxon>
        <taxon>Viridiplantae</taxon>
        <taxon>Streptophyta</taxon>
        <taxon>Embryophyta</taxon>
        <taxon>Tracheophyta</taxon>
        <taxon>Spermatophyta</taxon>
        <taxon>Magnoliopsida</taxon>
        <taxon>eudicotyledons</taxon>
        <taxon>Gunneridae</taxon>
        <taxon>Pentapetalae</taxon>
        <taxon>rosids</taxon>
        <taxon>fabids</taxon>
        <taxon>Fabales</taxon>
        <taxon>Fabaceae</taxon>
        <taxon>Papilionoideae</taxon>
        <taxon>50 kb inversion clade</taxon>
        <taxon>dalbergioids sensu lato</taxon>
        <taxon>Dalbergieae</taxon>
        <taxon>Pterocarpus clade</taxon>
        <taxon>Stylosanthes</taxon>
    </lineage>
</organism>
<evidence type="ECO:0000313" key="1">
    <source>
        <dbReference type="EMBL" id="MED6213757.1"/>
    </source>
</evidence>
<protein>
    <submittedName>
        <fullName evidence="1">Uncharacterized protein</fullName>
    </submittedName>
</protein>
<dbReference type="EMBL" id="JASCZI010243934">
    <property type="protein sequence ID" value="MED6213757.1"/>
    <property type="molecule type" value="Genomic_DNA"/>
</dbReference>
<dbReference type="InterPro" id="IPR050232">
    <property type="entry name" value="FBL13/AtMIF1-like"/>
</dbReference>
<evidence type="ECO:0000313" key="2">
    <source>
        <dbReference type="Proteomes" id="UP001341840"/>
    </source>
</evidence>
<dbReference type="PANTHER" id="PTHR31900:SF34">
    <property type="entry name" value="EMB|CAB62440.1-RELATED"/>
    <property type="match status" value="1"/>
</dbReference>
<accession>A0ABU6YVM0</accession>
<gene>
    <name evidence="1" type="ORF">PIB30_096368</name>
</gene>
<dbReference type="SUPFAM" id="SSF52047">
    <property type="entry name" value="RNI-like"/>
    <property type="match status" value="1"/>
</dbReference>
<dbReference type="PANTHER" id="PTHR31900">
    <property type="entry name" value="F-BOX/RNI SUPERFAMILY PROTEIN-RELATED"/>
    <property type="match status" value="1"/>
</dbReference>